<dbReference type="InterPro" id="IPR050641">
    <property type="entry name" value="RIFMO-like"/>
</dbReference>
<dbReference type="Gene3D" id="3.50.50.60">
    <property type="entry name" value="FAD/NAD(P)-binding domain"/>
    <property type="match status" value="1"/>
</dbReference>
<sequence length="587" mass="65207">MSKQAPPKRGQAPEAETVERTSVLVVGAGPVGLTLAMELEHHGVEALLVERNLSTTRHPKMDVTNGRSMELYRRLGVADELRKIAIPADQPTSVTWATSAVGWKLASFDYPSVDELRETIRERNDGTLPLEPWMRVSQVILEPALRDVLEARSKHVRVQYGWGLESFEQDAEGVTAHLVSADGSRRRTVRAQYLAGCDGAGSRTRRQLGIGLDETDLRRMLIKELGLPRTAAMLARSFRATGERPMDGRIYLVHFTTPEPEIFRRFGNVWHLQSPEGWTVISQNDGDTFTLHAPLGVGIDADRIDPREFVYERIGRRFEMNVLVANAWTPRLTVADAYGSGRVWLAGDAVHQVPPTGGYGMNTGVGDAIGLGWALAAVLQGWGTPGLLRAYEHERRGVALRNRTAAARHSAIRGAVKAAYRTDVHSERWVGARARMRLGREISDLGNLENEALGIELGYRYDTSPVMCHETASRPPRQTMDEYTPSTWPGARPPSVLLQDGRALFDLFHHRGFTLLRFADQDVTALTGAAAERGVPLEVVDVRDAHARALYERDLVLIRPDQHVAWRGDTAPLEPVRVMDRIRGAHN</sequence>
<dbReference type="NCBIfam" id="NF004780">
    <property type="entry name" value="PRK06126.1"/>
    <property type="match status" value="1"/>
</dbReference>
<dbReference type="PANTHER" id="PTHR43004">
    <property type="entry name" value="TRK SYSTEM POTASSIUM UPTAKE PROTEIN"/>
    <property type="match status" value="1"/>
</dbReference>
<dbReference type="EMBL" id="JALDAY010000002">
    <property type="protein sequence ID" value="MCI3270672.1"/>
    <property type="molecule type" value="Genomic_DNA"/>
</dbReference>
<keyword evidence="4" id="KW-0503">Monooxygenase</keyword>
<dbReference type="InterPro" id="IPR036188">
    <property type="entry name" value="FAD/NAD-bd_sf"/>
</dbReference>
<dbReference type="Proteomes" id="UP001165269">
    <property type="component" value="Unassembled WGS sequence"/>
</dbReference>
<dbReference type="SUPFAM" id="SSF51905">
    <property type="entry name" value="FAD/NAD(P)-binding domain"/>
    <property type="match status" value="1"/>
</dbReference>
<dbReference type="PANTHER" id="PTHR43004:SF21">
    <property type="entry name" value="FAD-BINDING DOMAIN-CONTAINING PROTEIN-RELATED"/>
    <property type="match status" value="1"/>
</dbReference>
<dbReference type="Gene3D" id="3.40.30.120">
    <property type="match status" value="1"/>
</dbReference>
<keyword evidence="5" id="KW-1185">Reference proteome</keyword>
<proteinExistence type="predicted"/>
<dbReference type="PRINTS" id="PR00420">
    <property type="entry name" value="RNGMNOXGNASE"/>
</dbReference>
<protein>
    <submittedName>
        <fullName evidence="4">FAD-dependent monooxygenase</fullName>
    </submittedName>
</protein>
<accession>A0ABS9Y0C0</accession>
<evidence type="ECO:0000313" key="5">
    <source>
        <dbReference type="Proteomes" id="UP001165269"/>
    </source>
</evidence>
<keyword evidence="4" id="KW-0560">Oxidoreductase</keyword>
<comment type="caution">
    <text evidence="4">The sequence shown here is derived from an EMBL/GenBank/DDBJ whole genome shotgun (WGS) entry which is preliminary data.</text>
</comment>
<dbReference type="InterPro" id="IPR002938">
    <property type="entry name" value="FAD-bd"/>
</dbReference>
<feature type="domain" description="FAD-binding" evidence="3">
    <location>
        <begin position="20"/>
        <end position="401"/>
    </location>
</feature>
<dbReference type="Gene3D" id="3.30.9.10">
    <property type="entry name" value="D-Amino Acid Oxidase, subunit A, domain 2"/>
    <property type="match status" value="1"/>
</dbReference>
<evidence type="ECO:0000259" key="3">
    <source>
        <dbReference type="Pfam" id="PF01494"/>
    </source>
</evidence>
<evidence type="ECO:0000256" key="1">
    <source>
        <dbReference type="ARBA" id="ARBA00022630"/>
    </source>
</evidence>
<reference evidence="4" key="1">
    <citation type="submission" date="2022-03" db="EMBL/GenBank/DDBJ databases">
        <title>Streptomyces 7R015 and 7R016 isolated from Barleria lupulina in Thailand.</title>
        <authorList>
            <person name="Kanchanasin P."/>
            <person name="Phongsopitanun W."/>
            <person name="Tanasupawat S."/>
        </authorList>
    </citation>
    <scope>NUCLEOTIDE SEQUENCE</scope>
    <source>
        <strain evidence="4">7R015</strain>
    </source>
</reference>
<dbReference type="GO" id="GO:0004497">
    <property type="term" value="F:monooxygenase activity"/>
    <property type="evidence" value="ECO:0007669"/>
    <property type="project" value="UniProtKB-KW"/>
</dbReference>
<dbReference type="Pfam" id="PF01494">
    <property type="entry name" value="FAD_binding_3"/>
    <property type="match status" value="1"/>
</dbReference>
<dbReference type="Pfam" id="PF21274">
    <property type="entry name" value="Rng_hyd_C"/>
    <property type="match status" value="1"/>
</dbReference>
<evidence type="ECO:0000256" key="2">
    <source>
        <dbReference type="ARBA" id="ARBA00022827"/>
    </source>
</evidence>
<evidence type="ECO:0000313" key="4">
    <source>
        <dbReference type="EMBL" id="MCI3270672.1"/>
    </source>
</evidence>
<keyword evidence="1" id="KW-0285">Flavoprotein</keyword>
<organism evidence="4 5">
    <name type="scientific">Streptomyces cylindrosporus</name>
    <dbReference type="NCBI Taxonomy" id="2927583"/>
    <lineage>
        <taxon>Bacteria</taxon>
        <taxon>Bacillati</taxon>
        <taxon>Actinomycetota</taxon>
        <taxon>Actinomycetes</taxon>
        <taxon>Kitasatosporales</taxon>
        <taxon>Streptomycetaceae</taxon>
        <taxon>Streptomyces</taxon>
    </lineage>
</organism>
<dbReference type="RefSeq" id="WP_242761973.1">
    <property type="nucleotide sequence ID" value="NZ_JALDAY010000002.1"/>
</dbReference>
<gene>
    <name evidence="4" type="ORF">MQP27_06035</name>
</gene>
<name>A0ABS9Y0C0_9ACTN</name>
<keyword evidence="2" id="KW-0274">FAD</keyword>